<comment type="caution">
    <text evidence="1">The sequence shown here is derived from an EMBL/GenBank/DDBJ whole genome shotgun (WGS) entry which is preliminary data.</text>
</comment>
<evidence type="ECO:0000313" key="1">
    <source>
        <dbReference type="EMBL" id="GGD66821.1"/>
    </source>
</evidence>
<reference evidence="1" key="2">
    <citation type="submission" date="2020-09" db="EMBL/GenBank/DDBJ databases">
        <authorList>
            <person name="Sun Q."/>
            <person name="Zhou Y."/>
        </authorList>
    </citation>
    <scope>NUCLEOTIDE SEQUENCE</scope>
    <source>
        <strain evidence="1">CGMCC 1.15178</strain>
    </source>
</reference>
<dbReference type="AlphaFoldDB" id="A0A917DU35"/>
<proteinExistence type="predicted"/>
<evidence type="ECO:0000313" key="2">
    <source>
        <dbReference type="Proteomes" id="UP000612456"/>
    </source>
</evidence>
<reference evidence="1" key="1">
    <citation type="journal article" date="2014" name="Int. J. Syst. Evol. Microbiol.">
        <title>Complete genome sequence of Corynebacterium casei LMG S-19264T (=DSM 44701T), isolated from a smear-ripened cheese.</title>
        <authorList>
            <consortium name="US DOE Joint Genome Institute (JGI-PGF)"/>
            <person name="Walter F."/>
            <person name="Albersmeier A."/>
            <person name="Kalinowski J."/>
            <person name="Ruckert C."/>
        </authorList>
    </citation>
    <scope>NUCLEOTIDE SEQUENCE</scope>
    <source>
        <strain evidence="1">CGMCC 1.15178</strain>
    </source>
</reference>
<name>A0A917DU35_9BACL</name>
<keyword evidence="2" id="KW-1185">Reference proteome</keyword>
<sequence length="79" mass="9146">MFTPPAGFDAGYGHTRFAIRMDHFTISDIDSDMMDRGVEEYEISDSQLTFRNIFSDLGLLFGSTRQFDAYFREYALRKG</sequence>
<organism evidence="1 2">
    <name type="scientific">Paenibacillus nasutitermitis</name>
    <dbReference type="NCBI Taxonomy" id="1652958"/>
    <lineage>
        <taxon>Bacteria</taxon>
        <taxon>Bacillati</taxon>
        <taxon>Bacillota</taxon>
        <taxon>Bacilli</taxon>
        <taxon>Bacillales</taxon>
        <taxon>Paenibacillaceae</taxon>
        <taxon>Paenibacillus</taxon>
    </lineage>
</organism>
<dbReference type="EMBL" id="BMHP01000002">
    <property type="protein sequence ID" value="GGD66821.1"/>
    <property type="molecule type" value="Genomic_DNA"/>
</dbReference>
<dbReference type="Proteomes" id="UP000612456">
    <property type="component" value="Unassembled WGS sequence"/>
</dbReference>
<gene>
    <name evidence="1" type="ORF">GCM10010911_25710</name>
</gene>
<accession>A0A917DU35</accession>
<protein>
    <submittedName>
        <fullName evidence="1">Uncharacterized protein</fullName>
    </submittedName>
</protein>